<evidence type="ECO:0000256" key="1">
    <source>
        <dbReference type="SAM" id="Phobius"/>
    </source>
</evidence>
<dbReference type="RefSeq" id="XP_007311419.1">
    <property type="nucleotide sequence ID" value="XM_007311357.1"/>
</dbReference>
<dbReference type="AlphaFoldDB" id="R7RW24"/>
<evidence type="ECO:0000313" key="2">
    <source>
        <dbReference type="EMBL" id="EIM79459.1"/>
    </source>
</evidence>
<sequence>MAAPPLPDGLNYIAAIKPALQDILISQSFLVILLPLSIALWIFSTERTRRQPVFILNAVSIALAITVGVMLDWRSYQLMVNPTKTYPLSFNLAISILGVIQAILVDTILLLRLISVYPLSLIGPTRFISLVTLPIALKITRFINLVLIIKMLADGAKQPNAEEVLQVEWASAPYVKIEWFAELFDVTYASAFFIYKIWLHRKERRSVGTGSSRSSFTRRLRHVFWIALTNFVIPALFTLVQIIVVYSGADPTTLNDIVLVNTNLAVVGVVFASIWAGSYSRGWRGSSDTYTGPGQAYSPSMREERGLWGWGCILVRERGACGLRRGGRFLVRRRRRRGS</sequence>
<evidence type="ECO:0000313" key="3">
    <source>
        <dbReference type="Proteomes" id="UP000053927"/>
    </source>
</evidence>
<gene>
    <name evidence="2" type="ORF">STEHIDRAFT_150948</name>
</gene>
<feature type="transmembrane region" description="Helical" evidence="1">
    <location>
        <begin position="127"/>
        <end position="149"/>
    </location>
</feature>
<dbReference type="Proteomes" id="UP000053927">
    <property type="component" value="Unassembled WGS sequence"/>
</dbReference>
<dbReference type="GeneID" id="18800132"/>
<feature type="transmembrane region" description="Helical" evidence="1">
    <location>
        <begin position="223"/>
        <end position="246"/>
    </location>
</feature>
<keyword evidence="1" id="KW-0472">Membrane</keyword>
<keyword evidence="1" id="KW-0812">Transmembrane</keyword>
<feature type="transmembrane region" description="Helical" evidence="1">
    <location>
        <begin position="258"/>
        <end position="277"/>
    </location>
</feature>
<dbReference type="OMA" id="WAGSSHW"/>
<accession>R7RW24</accession>
<dbReference type="OrthoDB" id="2548432at2759"/>
<dbReference type="EMBL" id="JH687404">
    <property type="protein sequence ID" value="EIM79459.1"/>
    <property type="molecule type" value="Genomic_DNA"/>
</dbReference>
<keyword evidence="1" id="KW-1133">Transmembrane helix</keyword>
<proteinExistence type="predicted"/>
<feature type="transmembrane region" description="Helical" evidence="1">
    <location>
        <begin position="93"/>
        <end position="115"/>
    </location>
</feature>
<dbReference type="KEGG" id="shs:STEHIDRAFT_150948"/>
<reference evidence="3" key="1">
    <citation type="journal article" date="2012" name="Science">
        <title>The Paleozoic origin of enzymatic lignin decomposition reconstructed from 31 fungal genomes.</title>
        <authorList>
            <person name="Floudas D."/>
            <person name="Binder M."/>
            <person name="Riley R."/>
            <person name="Barry K."/>
            <person name="Blanchette R.A."/>
            <person name="Henrissat B."/>
            <person name="Martinez A.T."/>
            <person name="Otillar R."/>
            <person name="Spatafora J.W."/>
            <person name="Yadav J.S."/>
            <person name="Aerts A."/>
            <person name="Benoit I."/>
            <person name="Boyd A."/>
            <person name="Carlson A."/>
            <person name="Copeland A."/>
            <person name="Coutinho P.M."/>
            <person name="de Vries R.P."/>
            <person name="Ferreira P."/>
            <person name="Findley K."/>
            <person name="Foster B."/>
            <person name="Gaskell J."/>
            <person name="Glotzer D."/>
            <person name="Gorecki P."/>
            <person name="Heitman J."/>
            <person name="Hesse C."/>
            <person name="Hori C."/>
            <person name="Igarashi K."/>
            <person name="Jurgens J.A."/>
            <person name="Kallen N."/>
            <person name="Kersten P."/>
            <person name="Kohler A."/>
            <person name="Kuees U."/>
            <person name="Kumar T.K.A."/>
            <person name="Kuo A."/>
            <person name="LaButti K."/>
            <person name="Larrondo L.F."/>
            <person name="Lindquist E."/>
            <person name="Ling A."/>
            <person name="Lombard V."/>
            <person name="Lucas S."/>
            <person name="Lundell T."/>
            <person name="Martin R."/>
            <person name="McLaughlin D.J."/>
            <person name="Morgenstern I."/>
            <person name="Morin E."/>
            <person name="Murat C."/>
            <person name="Nagy L.G."/>
            <person name="Nolan M."/>
            <person name="Ohm R.A."/>
            <person name="Patyshakuliyeva A."/>
            <person name="Rokas A."/>
            <person name="Ruiz-Duenas F.J."/>
            <person name="Sabat G."/>
            <person name="Salamov A."/>
            <person name="Samejima M."/>
            <person name="Schmutz J."/>
            <person name="Slot J.C."/>
            <person name="St John F."/>
            <person name="Stenlid J."/>
            <person name="Sun H."/>
            <person name="Sun S."/>
            <person name="Syed K."/>
            <person name="Tsang A."/>
            <person name="Wiebenga A."/>
            <person name="Young D."/>
            <person name="Pisabarro A."/>
            <person name="Eastwood D.C."/>
            <person name="Martin F."/>
            <person name="Cullen D."/>
            <person name="Grigoriev I.V."/>
            <person name="Hibbett D.S."/>
        </authorList>
    </citation>
    <scope>NUCLEOTIDE SEQUENCE [LARGE SCALE GENOMIC DNA]</scope>
    <source>
        <strain evidence="3">FP-91666</strain>
    </source>
</reference>
<dbReference type="eggNOG" id="ENOG502SK6A">
    <property type="taxonomic scope" value="Eukaryota"/>
</dbReference>
<name>R7RW24_STEHR</name>
<evidence type="ECO:0008006" key="4">
    <source>
        <dbReference type="Google" id="ProtNLM"/>
    </source>
</evidence>
<feature type="transmembrane region" description="Helical" evidence="1">
    <location>
        <begin position="54"/>
        <end position="73"/>
    </location>
</feature>
<protein>
    <recommendedName>
        <fullName evidence="4">Fungal pheromone STE3G-protein-coupled receptor</fullName>
    </recommendedName>
</protein>
<organism evidence="2 3">
    <name type="scientific">Stereum hirsutum (strain FP-91666)</name>
    <name type="common">White-rot fungus</name>
    <dbReference type="NCBI Taxonomy" id="721885"/>
    <lineage>
        <taxon>Eukaryota</taxon>
        <taxon>Fungi</taxon>
        <taxon>Dikarya</taxon>
        <taxon>Basidiomycota</taxon>
        <taxon>Agaricomycotina</taxon>
        <taxon>Agaricomycetes</taxon>
        <taxon>Russulales</taxon>
        <taxon>Stereaceae</taxon>
        <taxon>Stereum</taxon>
    </lineage>
</organism>
<feature type="transmembrane region" description="Helical" evidence="1">
    <location>
        <begin position="179"/>
        <end position="198"/>
    </location>
</feature>
<keyword evidence="3" id="KW-1185">Reference proteome</keyword>
<feature type="transmembrane region" description="Helical" evidence="1">
    <location>
        <begin position="23"/>
        <end position="42"/>
    </location>
</feature>